<gene>
    <name evidence="10" type="ORF">S06H3_55610</name>
</gene>
<dbReference type="InterPro" id="IPR002302">
    <property type="entry name" value="Leu-tRNA-ligase"/>
</dbReference>
<comment type="caution">
    <text evidence="10">The sequence shown here is derived from an EMBL/GenBank/DDBJ whole genome shotgun (WGS) entry which is preliminary data.</text>
</comment>
<keyword evidence="7" id="KW-0030">Aminoacyl-tRNA synthetase</keyword>
<name>X1QUF1_9ZZZZ</name>
<evidence type="ECO:0000256" key="6">
    <source>
        <dbReference type="ARBA" id="ARBA00022917"/>
    </source>
</evidence>
<evidence type="ECO:0000256" key="7">
    <source>
        <dbReference type="ARBA" id="ARBA00023146"/>
    </source>
</evidence>
<keyword evidence="3" id="KW-0436">Ligase</keyword>
<reference evidence="10" key="1">
    <citation type="journal article" date="2014" name="Front. Microbiol.">
        <title>High frequency of phylogenetically diverse reductive dehalogenase-homologous genes in deep subseafloor sedimentary metagenomes.</title>
        <authorList>
            <person name="Kawai M."/>
            <person name="Futagami T."/>
            <person name="Toyoda A."/>
            <person name="Takaki Y."/>
            <person name="Nishi S."/>
            <person name="Hori S."/>
            <person name="Arai W."/>
            <person name="Tsubouchi T."/>
            <person name="Morono Y."/>
            <person name="Uchiyama I."/>
            <person name="Ito T."/>
            <person name="Fujiyama A."/>
            <person name="Inagaki F."/>
            <person name="Takami H."/>
        </authorList>
    </citation>
    <scope>NUCLEOTIDE SEQUENCE</scope>
    <source>
        <strain evidence="10">Expedition CK06-06</strain>
    </source>
</reference>
<evidence type="ECO:0000256" key="4">
    <source>
        <dbReference type="ARBA" id="ARBA00022741"/>
    </source>
</evidence>
<dbReference type="GO" id="GO:0004823">
    <property type="term" value="F:leucine-tRNA ligase activity"/>
    <property type="evidence" value="ECO:0007669"/>
    <property type="project" value="UniProtKB-EC"/>
</dbReference>
<dbReference type="InterPro" id="IPR013155">
    <property type="entry name" value="M/V/L/I-tRNA-synth_anticd-bd"/>
</dbReference>
<comment type="catalytic activity">
    <reaction evidence="8">
        <text>tRNA(Leu) + L-leucine + ATP = L-leucyl-tRNA(Leu) + AMP + diphosphate</text>
        <dbReference type="Rhea" id="RHEA:11688"/>
        <dbReference type="Rhea" id="RHEA-COMP:9613"/>
        <dbReference type="Rhea" id="RHEA-COMP:9622"/>
        <dbReference type="ChEBI" id="CHEBI:30616"/>
        <dbReference type="ChEBI" id="CHEBI:33019"/>
        <dbReference type="ChEBI" id="CHEBI:57427"/>
        <dbReference type="ChEBI" id="CHEBI:78442"/>
        <dbReference type="ChEBI" id="CHEBI:78494"/>
        <dbReference type="ChEBI" id="CHEBI:456215"/>
        <dbReference type="EC" id="6.1.1.4"/>
    </reaction>
</comment>
<evidence type="ECO:0000256" key="3">
    <source>
        <dbReference type="ARBA" id="ARBA00022598"/>
    </source>
</evidence>
<dbReference type="FunFam" id="1.10.730.10:FF:000002">
    <property type="entry name" value="Leucine--tRNA ligase"/>
    <property type="match status" value="1"/>
</dbReference>
<evidence type="ECO:0000256" key="2">
    <source>
        <dbReference type="ARBA" id="ARBA00013164"/>
    </source>
</evidence>
<sequence>MEAKKIRQKTHQTIKKVTEDIEERFHFNTAISAIMELVNEVYKFQLETEEKQGKEGDIFILKEALEMIVMLLGPIAPHFSEELWHKMGNKEIIYTLP</sequence>
<comment type="similarity">
    <text evidence="1">Belongs to the class-I aminoacyl-tRNA synthetase family.</text>
</comment>
<dbReference type="InterPro" id="IPR009080">
    <property type="entry name" value="tRNAsynth_Ia_anticodon-bd"/>
</dbReference>
<evidence type="ECO:0000259" key="9">
    <source>
        <dbReference type="Pfam" id="PF08264"/>
    </source>
</evidence>
<evidence type="ECO:0000256" key="5">
    <source>
        <dbReference type="ARBA" id="ARBA00022840"/>
    </source>
</evidence>
<protein>
    <recommendedName>
        <fullName evidence="2">leucine--tRNA ligase</fullName>
        <ecNumber evidence="2">6.1.1.4</ecNumber>
    </recommendedName>
</protein>
<keyword evidence="6" id="KW-0648">Protein biosynthesis</keyword>
<evidence type="ECO:0000256" key="8">
    <source>
        <dbReference type="ARBA" id="ARBA00047469"/>
    </source>
</evidence>
<feature type="non-terminal residue" evidence="10">
    <location>
        <position position="97"/>
    </location>
</feature>
<dbReference type="Gene3D" id="1.10.730.10">
    <property type="entry name" value="Isoleucyl-tRNA Synthetase, Domain 1"/>
    <property type="match status" value="1"/>
</dbReference>
<dbReference type="GO" id="GO:0005829">
    <property type="term" value="C:cytosol"/>
    <property type="evidence" value="ECO:0007669"/>
    <property type="project" value="TreeGrafter"/>
</dbReference>
<dbReference type="GO" id="GO:0005524">
    <property type="term" value="F:ATP binding"/>
    <property type="evidence" value="ECO:0007669"/>
    <property type="project" value="UniProtKB-KW"/>
</dbReference>
<dbReference type="AlphaFoldDB" id="X1QUF1"/>
<organism evidence="10">
    <name type="scientific">marine sediment metagenome</name>
    <dbReference type="NCBI Taxonomy" id="412755"/>
    <lineage>
        <taxon>unclassified sequences</taxon>
        <taxon>metagenomes</taxon>
        <taxon>ecological metagenomes</taxon>
    </lineage>
</organism>
<feature type="domain" description="Methionyl/Valyl/Leucyl/Isoleucyl-tRNA synthetase anticodon-binding" evidence="9">
    <location>
        <begin position="4"/>
        <end position="94"/>
    </location>
</feature>
<evidence type="ECO:0000256" key="1">
    <source>
        <dbReference type="ARBA" id="ARBA00005594"/>
    </source>
</evidence>
<evidence type="ECO:0000313" key="10">
    <source>
        <dbReference type="EMBL" id="GAI58426.1"/>
    </source>
</evidence>
<dbReference type="GO" id="GO:0006429">
    <property type="term" value="P:leucyl-tRNA aminoacylation"/>
    <property type="evidence" value="ECO:0007669"/>
    <property type="project" value="InterPro"/>
</dbReference>
<dbReference type="CDD" id="cd07958">
    <property type="entry name" value="Anticodon_Ia_Leu_BEm"/>
    <property type="match status" value="1"/>
</dbReference>
<dbReference type="SUPFAM" id="SSF47323">
    <property type="entry name" value="Anticodon-binding domain of a subclass of class I aminoacyl-tRNA synthetases"/>
    <property type="match status" value="1"/>
</dbReference>
<proteinExistence type="inferred from homology"/>
<dbReference type="PANTHER" id="PTHR43740">
    <property type="entry name" value="LEUCYL-TRNA SYNTHETASE"/>
    <property type="match status" value="1"/>
</dbReference>
<accession>X1QUF1</accession>
<dbReference type="PANTHER" id="PTHR43740:SF2">
    <property type="entry name" value="LEUCINE--TRNA LIGASE, MITOCHONDRIAL"/>
    <property type="match status" value="1"/>
</dbReference>
<dbReference type="EMBL" id="BARV01035665">
    <property type="protein sequence ID" value="GAI58426.1"/>
    <property type="molecule type" value="Genomic_DNA"/>
</dbReference>
<keyword evidence="4" id="KW-0547">Nucleotide-binding</keyword>
<dbReference type="Pfam" id="PF08264">
    <property type="entry name" value="Anticodon_1"/>
    <property type="match status" value="1"/>
</dbReference>
<keyword evidence="5" id="KW-0067">ATP-binding</keyword>
<dbReference type="EC" id="6.1.1.4" evidence="2"/>